<gene>
    <name evidence="2" type="ORF">VP01_619g1</name>
</gene>
<dbReference type="Proteomes" id="UP000037035">
    <property type="component" value="Unassembled WGS sequence"/>
</dbReference>
<feature type="transmembrane region" description="Helical" evidence="1">
    <location>
        <begin position="83"/>
        <end position="101"/>
    </location>
</feature>
<keyword evidence="1" id="KW-0812">Transmembrane</keyword>
<keyword evidence="3" id="KW-1185">Reference proteome</keyword>
<comment type="caution">
    <text evidence="2">The sequence shown here is derived from an EMBL/GenBank/DDBJ whole genome shotgun (WGS) entry which is preliminary data.</text>
</comment>
<evidence type="ECO:0000313" key="3">
    <source>
        <dbReference type="Proteomes" id="UP000037035"/>
    </source>
</evidence>
<evidence type="ECO:0000313" key="2">
    <source>
        <dbReference type="EMBL" id="KNZ47729.1"/>
    </source>
</evidence>
<accession>A0A0L6UGN6</accession>
<evidence type="ECO:0000256" key="1">
    <source>
        <dbReference type="SAM" id="Phobius"/>
    </source>
</evidence>
<dbReference type="VEuPathDB" id="FungiDB:VP01_619g1"/>
<dbReference type="AlphaFoldDB" id="A0A0L6UGN6"/>
<organism evidence="2 3">
    <name type="scientific">Puccinia sorghi</name>
    <dbReference type="NCBI Taxonomy" id="27349"/>
    <lineage>
        <taxon>Eukaryota</taxon>
        <taxon>Fungi</taxon>
        <taxon>Dikarya</taxon>
        <taxon>Basidiomycota</taxon>
        <taxon>Pucciniomycotina</taxon>
        <taxon>Pucciniomycetes</taxon>
        <taxon>Pucciniales</taxon>
        <taxon>Pucciniaceae</taxon>
        <taxon>Puccinia</taxon>
    </lineage>
</organism>
<reference evidence="2 3" key="1">
    <citation type="submission" date="2015-08" db="EMBL/GenBank/DDBJ databases">
        <title>Next Generation Sequencing and Analysis of the Genome of Puccinia sorghi L Schw, the Causal Agent of Maize Common Rust.</title>
        <authorList>
            <person name="Rochi L."/>
            <person name="Burguener G."/>
            <person name="Darino M."/>
            <person name="Turjanski A."/>
            <person name="Kreff E."/>
            <person name="Dieguez M.J."/>
            <person name="Sacco F."/>
        </authorList>
    </citation>
    <scope>NUCLEOTIDE SEQUENCE [LARGE SCALE GENOMIC DNA]</scope>
    <source>
        <strain evidence="2 3">RO10H11247</strain>
    </source>
</reference>
<proteinExistence type="predicted"/>
<dbReference type="EMBL" id="LAVV01011496">
    <property type="protein sequence ID" value="KNZ47729.1"/>
    <property type="molecule type" value="Genomic_DNA"/>
</dbReference>
<protein>
    <submittedName>
        <fullName evidence="2">Uncharacterized protein</fullName>
    </submittedName>
</protein>
<name>A0A0L6UGN6_9BASI</name>
<sequence>MRLRPFVTVRVVSPFVSRPEVQQPVAEPKRGSRIPTCSSKFRFYGQNHSYHLWNLLRPPGSETKLYPPPKLANFSYTRQSKPGVFYLLLFLYTLLFIFLIVCTCDLHMSIHLIMHVTRHLMHCSTPAVFLSSSAPTLDYKNSPLSHYSTDHSIVLSSQNYSFTLTTLLSAITNFITLKLSVIFLFEAFAPTSHPHSILITQHSYLPVKSPSSLSLSTTLSTTHIINKTQLHHTSPSNNIFLIHISAIEPLVTLTTEIKLFIKSKPLYQVTLPYLHNFLFKILLHYIIMKSPHIPCLLSPCNYGCLAHGCICGKFARLSKKKDFQKQTTEKSQPLGRKNCHLRYHPQVLGYHP</sequence>
<keyword evidence="1" id="KW-1133">Transmembrane helix</keyword>
<keyword evidence="1" id="KW-0472">Membrane</keyword>